<protein>
    <recommendedName>
        <fullName evidence="8">Porphobilinogen deaminase</fullName>
        <shortName evidence="8">PBG</shortName>
        <ecNumber evidence="8">2.5.1.61</ecNumber>
    </recommendedName>
    <alternativeName>
        <fullName evidence="8">Hydroxymethylbilane synthase</fullName>
        <shortName evidence="8">HMBS</shortName>
    </alternativeName>
    <alternativeName>
        <fullName evidence="8">Pre-uroporphyrinogen synthase</fullName>
    </alternativeName>
</protein>
<organism evidence="11 12">
    <name type="scientific">Hyphomicrobium denitrificans (strain ATCC 51888 / DSM 1869 / NCIMB 11706 / TK 0415)</name>
    <dbReference type="NCBI Taxonomy" id="582899"/>
    <lineage>
        <taxon>Bacteria</taxon>
        <taxon>Pseudomonadati</taxon>
        <taxon>Pseudomonadota</taxon>
        <taxon>Alphaproteobacteria</taxon>
        <taxon>Hyphomicrobiales</taxon>
        <taxon>Hyphomicrobiaceae</taxon>
        <taxon>Hyphomicrobium</taxon>
    </lineage>
</organism>
<dbReference type="STRING" id="582899.Hden_3450"/>
<accession>D8JY37</accession>
<dbReference type="EC" id="2.5.1.61" evidence="8"/>
<dbReference type="GO" id="GO:0006782">
    <property type="term" value="P:protoporphyrinogen IX biosynthetic process"/>
    <property type="evidence" value="ECO:0007669"/>
    <property type="project" value="UniProtKB-UniRule"/>
</dbReference>
<dbReference type="SUPFAM" id="SSF54782">
    <property type="entry name" value="Porphobilinogen deaminase (hydroxymethylbilane synthase), C-terminal domain"/>
    <property type="match status" value="1"/>
</dbReference>
<dbReference type="PANTHER" id="PTHR11557">
    <property type="entry name" value="PORPHOBILINOGEN DEAMINASE"/>
    <property type="match status" value="1"/>
</dbReference>
<evidence type="ECO:0000256" key="2">
    <source>
        <dbReference type="ARBA" id="ARBA00004735"/>
    </source>
</evidence>
<dbReference type="EMBL" id="CP002083">
    <property type="protein sequence ID" value="ADJ25241.1"/>
    <property type="molecule type" value="Genomic_DNA"/>
</dbReference>
<comment type="subunit">
    <text evidence="4 8">Monomer.</text>
</comment>
<dbReference type="InterPro" id="IPR022417">
    <property type="entry name" value="Porphobilin_deaminase_N"/>
</dbReference>
<dbReference type="PANTHER" id="PTHR11557:SF0">
    <property type="entry name" value="PORPHOBILINOGEN DEAMINASE"/>
    <property type="match status" value="1"/>
</dbReference>
<dbReference type="PRINTS" id="PR00151">
    <property type="entry name" value="PORPHBDMNASE"/>
</dbReference>
<evidence type="ECO:0000256" key="3">
    <source>
        <dbReference type="ARBA" id="ARBA00005638"/>
    </source>
</evidence>
<dbReference type="HOGENOM" id="CLU_019704_1_2_5"/>
<dbReference type="Gene3D" id="3.30.160.40">
    <property type="entry name" value="Porphobilinogen deaminase, C-terminal domain"/>
    <property type="match status" value="1"/>
</dbReference>
<dbReference type="Pfam" id="PF03900">
    <property type="entry name" value="Porphobil_deamC"/>
    <property type="match status" value="1"/>
</dbReference>
<comment type="miscellaneous">
    <text evidence="8">The porphobilinogen subunits are added to the dipyrromethane group.</text>
</comment>
<dbReference type="InterPro" id="IPR022418">
    <property type="entry name" value="Porphobilinogen_deaminase_C"/>
</dbReference>
<dbReference type="PROSITE" id="PS00533">
    <property type="entry name" value="PORPHOBILINOGEN_DEAM"/>
    <property type="match status" value="1"/>
</dbReference>
<dbReference type="HAMAP" id="MF_00260">
    <property type="entry name" value="Porphobil_deam"/>
    <property type="match status" value="1"/>
</dbReference>
<feature type="modified residue" description="S-(dipyrrolylmethanemethyl)cysteine" evidence="8">
    <location>
        <position position="244"/>
    </location>
</feature>
<dbReference type="FunFam" id="3.40.190.10:FF:000005">
    <property type="entry name" value="Porphobilinogen deaminase"/>
    <property type="match status" value="1"/>
</dbReference>
<dbReference type="UniPathway" id="UPA00251">
    <property type="reaction ID" value="UER00319"/>
</dbReference>
<dbReference type="OrthoDB" id="9810298at2"/>
<dbReference type="InterPro" id="IPR036803">
    <property type="entry name" value="Porphobilinogen_deaminase_C_sf"/>
</dbReference>
<dbReference type="NCBIfam" id="TIGR00212">
    <property type="entry name" value="hemC"/>
    <property type="match status" value="1"/>
</dbReference>
<evidence type="ECO:0000313" key="11">
    <source>
        <dbReference type="EMBL" id="ADJ25241.1"/>
    </source>
</evidence>
<evidence type="ECO:0000259" key="10">
    <source>
        <dbReference type="Pfam" id="PF03900"/>
    </source>
</evidence>
<keyword evidence="12" id="KW-1185">Reference proteome</keyword>
<dbReference type="InterPro" id="IPR022419">
    <property type="entry name" value="Porphobilin_deaminase_cofac_BS"/>
</dbReference>
<dbReference type="Pfam" id="PF01379">
    <property type="entry name" value="Porphobil_deam"/>
    <property type="match status" value="1"/>
</dbReference>
<comment type="pathway">
    <text evidence="2 8">Porphyrin-containing compound metabolism; protoporphyrin-IX biosynthesis; coproporphyrinogen-III from 5-aminolevulinate: step 2/4.</text>
</comment>
<dbReference type="FunFam" id="3.40.190.10:FF:000004">
    <property type="entry name" value="Porphobilinogen deaminase"/>
    <property type="match status" value="1"/>
</dbReference>
<evidence type="ECO:0000256" key="7">
    <source>
        <dbReference type="ARBA" id="ARBA00048169"/>
    </source>
</evidence>
<comment type="cofactor">
    <cofactor evidence="8">
        <name>dipyrromethane</name>
        <dbReference type="ChEBI" id="CHEBI:60342"/>
    </cofactor>
    <text evidence="8">Binds 1 dipyrromethane group covalently.</text>
</comment>
<dbReference type="eggNOG" id="COG0181">
    <property type="taxonomic scope" value="Bacteria"/>
</dbReference>
<proteinExistence type="inferred from homology"/>
<evidence type="ECO:0000256" key="6">
    <source>
        <dbReference type="ARBA" id="ARBA00023244"/>
    </source>
</evidence>
<evidence type="ECO:0000313" key="12">
    <source>
        <dbReference type="Proteomes" id="UP000002033"/>
    </source>
</evidence>
<dbReference type="RefSeq" id="WP_013217400.1">
    <property type="nucleotide sequence ID" value="NC_014313.1"/>
</dbReference>
<dbReference type="SUPFAM" id="SSF53850">
    <property type="entry name" value="Periplasmic binding protein-like II"/>
    <property type="match status" value="1"/>
</dbReference>
<dbReference type="Gene3D" id="3.40.190.10">
    <property type="entry name" value="Periplasmic binding protein-like II"/>
    <property type="match status" value="2"/>
</dbReference>
<gene>
    <name evidence="8" type="primary">hemC</name>
    <name evidence="11" type="ordered locus">Hden_3450</name>
</gene>
<evidence type="ECO:0000256" key="1">
    <source>
        <dbReference type="ARBA" id="ARBA00002869"/>
    </source>
</evidence>
<comment type="function">
    <text evidence="1 8">Tetrapolymerization of the monopyrrole PBG into the hydroxymethylbilane pre-uroporphyrinogen in several discrete steps.</text>
</comment>
<evidence type="ECO:0000256" key="4">
    <source>
        <dbReference type="ARBA" id="ARBA00011245"/>
    </source>
</evidence>
<dbReference type="InterPro" id="IPR000860">
    <property type="entry name" value="HemC"/>
</dbReference>
<reference evidence="12" key="1">
    <citation type="journal article" date="2011" name="J. Bacteriol.">
        <title>Genome sequences of eight morphologically diverse alphaproteobacteria.</title>
        <authorList>
            <consortium name="US DOE Joint Genome Institute"/>
            <person name="Brown P.J."/>
            <person name="Kysela D.T."/>
            <person name="Buechlein A."/>
            <person name="Hemmerich C."/>
            <person name="Brun Y.V."/>
        </authorList>
    </citation>
    <scope>NUCLEOTIDE SEQUENCE [LARGE SCALE GENOMIC DNA]</scope>
    <source>
        <strain evidence="12">ATCC 51888 / DSM 1869 / NCIB 11706 / TK 0415</strain>
    </source>
</reference>
<name>D8JY37_HYPDA</name>
<evidence type="ECO:0000256" key="5">
    <source>
        <dbReference type="ARBA" id="ARBA00022679"/>
    </source>
</evidence>
<evidence type="ECO:0000256" key="8">
    <source>
        <dbReference type="HAMAP-Rule" id="MF_00260"/>
    </source>
</evidence>
<feature type="domain" description="Porphobilinogen deaminase C-terminal" evidence="10">
    <location>
        <begin position="229"/>
        <end position="297"/>
    </location>
</feature>
<keyword evidence="5 8" id="KW-0808">Transferase</keyword>
<comment type="similarity">
    <text evidence="3 8">Belongs to the HMBS family.</text>
</comment>
<dbReference type="PIRSF" id="PIRSF001438">
    <property type="entry name" value="4pyrrol_synth_OHMeBilane_synth"/>
    <property type="match status" value="1"/>
</dbReference>
<feature type="domain" description="Porphobilinogen deaminase N-terminal" evidence="9">
    <location>
        <begin position="6"/>
        <end position="215"/>
    </location>
</feature>
<dbReference type="GO" id="GO:0005737">
    <property type="term" value="C:cytoplasm"/>
    <property type="evidence" value="ECO:0007669"/>
    <property type="project" value="UniProtKB-UniRule"/>
</dbReference>
<dbReference type="AlphaFoldDB" id="D8JY37"/>
<comment type="catalytic activity">
    <reaction evidence="7 8">
        <text>4 porphobilinogen + H2O = hydroxymethylbilane + 4 NH4(+)</text>
        <dbReference type="Rhea" id="RHEA:13185"/>
        <dbReference type="ChEBI" id="CHEBI:15377"/>
        <dbReference type="ChEBI" id="CHEBI:28938"/>
        <dbReference type="ChEBI" id="CHEBI:57845"/>
        <dbReference type="ChEBI" id="CHEBI:58126"/>
        <dbReference type="EC" id="2.5.1.61"/>
    </reaction>
</comment>
<dbReference type="Proteomes" id="UP000002033">
    <property type="component" value="Chromosome"/>
</dbReference>
<evidence type="ECO:0000259" key="9">
    <source>
        <dbReference type="Pfam" id="PF01379"/>
    </source>
</evidence>
<dbReference type="KEGG" id="hdn:Hden_3450"/>
<sequence length="310" mass="32868">MQAARIRIGTRGSPLALAQAHEVRDRLAKAHGLSEDAISITIIKTTGDRVTDRPLSDIGGKGLFTKEIEDALFAREIDIAVHSMKDMQTELPDGLALGAVLPREDPRDAFISLKHANISALPTGAIVGTSSLRRKSQVLSIRPDLSVIDFRGNVETRLRKLKDGIAEATFLAVAGLNRLGLSDRITAIVPSADMLPAAAQGAIGLEIRTGDKEAEAFVAPLNDVNSQRAVTAERAFLARLEGSCRTPIAAHATIDGEQLSFRGQVLSLDGQQKYDVSRSGAANASRDIGLAAADEVLSKADPALLVRSSA</sequence>
<dbReference type="GO" id="GO:0004418">
    <property type="term" value="F:hydroxymethylbilane synthase activity"/>
    <property type="evidence" value="ECO:0007669"/>
    <property type="project" value="UniProtKB-UniRule"/>
</dbReference>
<keyword evidence="6 8" id="KW-0627">Porphyrin biosynthesis</keyword>